<dbReference type="GO" id="GO:0003677">
    <property type="term" value="F:DNA binding"/>
    <property type="evidence" value="ECO:0007669"/>
    <property type="project" value="InterPro"/>
</dbReference>
<comment type="caution">
    <text evidence="3">The sequence shown here is derived from an EMBL/GenBank/DDBJ whole genome shotgun (WGS) entry which is preliminary data.</text>
</comment>
<dbReference type="GO" id="GO:0015074">
    <property type="term" value="P:DNA integration"/>
    <property type="evidence" value="ECO:0007669"/>
    <property type="project" value="InterPro"/>
</dbReference>
<organism evidence="3 4">
    <name type="scientific">Anaerospora hongkongensis</name>
    <dbReference type="NCBI Taxonomy" id="244830"/>
    <lineage>
        <taxon>Bacteria</taxon>
        <taxon>Bacillati</taxon>
        <taxon>Bacillota</taxon>
        <taxon>Negativicutes</taxon>
        <taxon>Selenomonadales</taxon>
        <taxon>Sporomusaceae</taxon>
        <taxon>Anaerospora</taxon>
    </lineage>
</organism>
<dbReference type="EMBL" id="SLUI01000023">
    <property type="protein sequence ID" value="TCL32195.1"/>
    <property type="molecule type" value="Genomic_DNA"/>
</dbReference>
<dbReference type="GO" id="GO:0006310">
    <property type="term" value="P:DNA recombination"/>
    <property type="evidence" value="ECO:0007669"/>
    <property type="project" value="UniProtKB-KW"/>
</dbReference>
<evidence type="ECO:0000313" key="3">
    <source>
        <dbReference type="EMBL" id="TCL32195.1"/>
    </source>
</evidence>
<sequence>MAIKKGDCITVEPIRDIKKLNKMKDYLLKSNERDYLMFVIGINSGLRIGDLLSLTVDDVAGKDYITIREEKTDKIKRFALSDACKKAIKDYLKNSGQTEGFLFKSRKGDKAISTVQAWRIINDAAAFAKIGENIGTHTMRKTFGYHALRKGIDIAYIMECLNHSSAAITKRYIGITQDELNDKVYLNMNL</sequence>
<dbReference type="InterPro" id="IPR013762">
    <property type="entry name" value="Integrase-like_cat_sf"/>
</dbReference>
<dbReference type="InterPro" id="IPR011010">
    <property type="entry name" value="DNA_brk_join_enz"/>
</dbReference>
<evidence type="ECO:0000256" key="1">
    <source>
        <dbReference type="ARBA" id="ARBA00023172"/>
    </source>
</evidence>
<dbReference type="Pfam" id="PF00589">
    <property type="entry name" value="Phage_integrase"/>
    <property type="match status" value="1"/>
</dbReference>
<dbReference type="CDD" id="cd01192">
    <property type="entry name" value="INT_C_like_3"/>
    <property type="match status" value="1"/>
</dbReference>
<keyword evidence="1" id="KW-0233">DNA recombination</keyword>
<dbReference type="RefSeq" id="WP_243650672.1">
    <property type="nucleotide sequence ID" value="NZ_SLUI01000023.1"/>
</dbReference>
<dbReference type="SUPFAM" id="SSF56349">
    <property type="entry name" value="DNA breaking-rejoining enzymes"/>
    <property type="match status" value="1"/>
</dbReference>
<dbReference type="PANTHER" id="PTHR30349">
    <property type="entry name" value="PHAGE INTEGRASE-RELATED"/>
    <property type="match status" value="1"/>
</dbReference>
<proteinExistence type="predicted"/>
<dbReference type="PROSITE" id="PS51898">
    <property type="entry name" value="TYR_RECOMBINASE"/>
    <property type="match status" value="1"/>
</dbReference>
<protein>
    <submittedName>
        <fullName evidence="3">Phage integrase family protein</fullName>
    </submittedName>
</protein>
<dbReference type="PANTHER" id="PTHR30349:SF82">
    <property type="entry name" value="INTEGRASE_RECOMBINASE YOEC-RELATED"/>
    <property type="match status" value="1"/>
</dbReference>
<evidence type="ECO:0000313" key="4">
    <source>
        <dbReference type="Proteomes" id="UP000295063"/>
    </source>
</evidence>
<dbReference type="InterPro" id="IPR050090">
    <property type="entry name" value="Tyrosine_recombinase_XerCD"/>
</dbReference>
<evidence type="ECO:0000259" key="2">
    <source>
        <dbReference type="PROSITE" id="PS51898"/>
    </source>
</evidence>
<reference evidence="3 4" key="1">
    <citation type="submission" date="2019-03" db="EMBL/GenBank/DDBJ databases">
        <title>Genomic Encyclopedia of Type Strains, Phase IV (KMG-IV): sequencing the most valuable type-strain genomes for metagenomic binning, comparative biology and taxonomic classification.</title>
        <authorList>
            <person name="Goeker M."/>
        </authorList>
    </citation>
    <scope>NUCLEOTIDE SEQUENCE [LARGE SCALE GENOMIC DNA]</scope>
    <source>
        <strain evidence="3 4">DSM 15969</strain>
    </source>
</reference>
<dbReference type="InterPro" id="IPR002104">
    <property type="entry name" value="Integrase_catalytic"/>
</dbReference>
<dbReference type="Gene3D" id="1.10.443.10">
    <property type="entry name" value="Intergrase catalytic core"/>
    <property type="match status" value="1"/>
</dbReference>
<keyword evidence="4" id="KW-1185">Reference proteome</keyword>
<dbReference type="AlphaFoldDB" id="A0A4R1PLT8"/>
<gene>
    <name evidence="3" type="ORF">EV210_12315</name>
</gene>
<name>A0A4R1PLT8_9FIRM</name>
<accession>A0A4R1PLT8</accession>
<dbReference type="Proteomes" id="UP000295063">
    <property type="component" value="Unassembled WGS sequence"/>
</dbReference>
<feature type="domain" description="Tyr recombinase" evidence="2">
    <location>
        <begin position="4"/>
        <end position="186"/>
    </location>
</feature>